<evidence type="ECO:0000313" key="2">
    <source>
        <dbReference type="Proteomes" id="UP001281147"/>
    </source>
</evidence>
<dbReference type="Proteomes" id="UP001281147">
    <property type="component" value="Unassembled WGS sequence"/>
</dbReference>
<accession>A0ACC3NBR2</accession>
<dbReference type="EMBL" id="JAUTXU010000060">
    <property type="protein sequence ID" value="KAK3713821.1"/>
    <property type="molecule type" value="Genomic_DNA"/>
</dbReference>
<proteinExistence type="predicted"/>
<evidence type="ECO:0000313" key="1">
    <source>
        <dbReference type="EMBL" id="KAK3713821.1"/>
    </source>
</evidence>
<keyword evidence="2" id="KW-1185">Reference proteome</keyword>
<sequence>MPQQPAPTASTSTNSNADAFPPQYEAQVNENMRSFGDVEGQVGHPTVIFDQTAKPVRRWATLTTRAKVLSTTIMVLFVAVCIIIIVIICRKDDYTTDVDPTIPGSPSRAAEIRSHLDAAHIVTTEASVVTVTQSMTTTKLDTTTFRTTITETAPIPTSIMQKLNSYEAEVSRIAASMLASANSRVSDTSFLEVSTTVEPPPTAMTLMEATPTPIPVSGESEDDDEGPAICAGGAGQNFCYTKRSVAEMLTSLIALASSSSPSPSSSSSIPSEEMPTPTPTPTTMAMIPDGGGIGFCGTPGSPCLNGRDVVA</sequence>
<name>A0ACC3NBR2_9PEZI</name>
<comment type="caution">
    <text evidence="1">The sequence shown here is derived from an EMBL/GenBank/DDBJ whole genome shotgun (WGS) entry which is preliminary data.</text>
</comment>
<protein>
    <submittedName>
        <fullName evidence="1">Uncharacterized protein</fullName>
    </submittedName>
</protein>
<gene>
    <name evidence="1" type="ORF">LTR37_008307</name>
</gene>
<organism evidence="1 2">
    <name type="scientific">Vermiconidia calcicola</name>
    <dbReference type="NCBI Taxonomy" id="1690605"/>
    <lineage>
        <taxon>Eukaryota</taxon>
        <taxon>Fungi</taxon>
        <taxon>Dikarya</taxon>
        <taxon>Ascomycota</taxon>
        <taxon>Pezizomycotina</taxon>
        <taxon>Dothideomycetes</taxon>
        <taxon>Dothideomycetidae</taxon>
        <taxon>Mycosphaerellales</taxon>
        <taxon>Extremaceae</taxon>
        <taxon>Vermiconidia</taxon>
    </lineage>
</organism>
<reference evidence="1" key="1">
    <citation type="submission" date="2023-07" db="EMBL/GenBank/DDBJ databases">
        <title>Black Yeasts Isolated from many extreme environments.</title>
        <authorList>
            <person name="Coleine C."/>
            <person name="Stajich J.E."/>
            <person name="Selbmann L."/>
        </authorList>
    </citation>
    <scope>NUCLEOTIDE SEQUENCE</scope>
    <source>
        <strain evidence="1">CCFEE 5714</strain>
    </source>
</reference>